<dbReference type="RefSeq" id="WP_095607965.1">
    <property type="nucleotide sequence ID" value="NZ_LMVN01000001.1"/>
</dbReference>
<evidence type="ECO:0000313" key="4">
    <source>
        <dbReference type="Proteomes" id="UP000246004"/>
    </source>
</evidence>
<evidence type="ECO:0000313" key="1">
    <source>
        <dbReference type="EMBL" id="PAV08310.1"/>
    </source>
</evidence>
<keyword evidence="3" id="KW-1185">Reference proteome</keyword>
<dbReference type="AlphaFoldDB" id="A0A2A2HG87"/>
<sequence>MNNENPKLLSYILDVIPYKIFDFIQNISKNIQINSKVKKIIVIIQKIKKIIILIQNIFI</sequence>
<organism evidence="1 3">
    <name type="scientific">Methanosphaera cuniculi</name>
    <dbReference type="NCBI Taxonomy" id="1077256"/>
    <lineage>
        <taxon>Archaea</taxon>
        <taxon>Methanobacteriati</taxon>
        <taxon>Methanobacteriota</taxon>
        <taxon>Methanomada group</taxon>
        <taxon>Methanobacteria</taxon>
        <taxon>Methanobacteriales</taxon>
        <taxon>Methanobacteriaceae</taxon>
        <taxon>Methanosphaera</taxon>
    </lineage>
</organism>
<reference evidence="1 3" key="2">
    <citation type="journal article" date="2017" name="BMC Genomics">
        <title>Genomic analysis of methanogenic archaea reveals a shift towards energy conservation.</title>
        <authorList>
            <person name="Gilmore S.P."/>
            <person name="Henske J.K."/>
            <person name="Sexton J.A."/>
            <person name="Solomon K.V."/>
            <person name="Seppala S."/>
            <person name="Yoo J.I."/>
            <person name="Huyett L.M."/>
            <person name="Pressman A."/>
            <person name="Cogan J.Z."/>
            <person name="Kivenson V."/>
            <person name="Peng X."/>
            <person name="Tan Y."/>
            <person name="Valentine D.L."/>
            <person name="O'Malley M.A."/>
        </authorList>
    </citation>
    <scope>NUCLEOTIDE SEQUENCE [LARGE SCALE GENOMIC DNA]</scope>
    <source>
        <strain evidence="1 3">1R-7</strain>
    </source>
</reference>
<dbReference type="Proteomes" id="UP000246004">
    <property type="component" value="Unassembled WGS sequence"/>
</dbReference>
<protein>
    <submittedName>
        <fullName evidence="1">Uncharacterized protein</fullName>
    </submittedName>
</protein>
<comment type="caution">
    <text evidence="1">The sequence shown here is derived from an EMBL/GenBank/DDBJ whole genome shotgun (WGS) entry which is preliminary data.</text>
</comment>
<dbReference type="EMBL" id="LMVN01000001">
    <property type="protein sequence ID" value="PAV08310.1"/>
    <property type="molecule type" value="Genomic_DNA"/>
</dbReference>
<accession>A0A2A2HG87</accession>
<evidence type="ECO:0000313" key="3">
    <source>
        <dbReference type="Proteomes" id="UP000217528"/>
    </source>
</evidence>
<gene>
    <name evidence="1" type="ORF">ASJ82_03750</name>
    <name evidence="2" type="ORF">MSCUN_08440</name>
</gene>
<name>A0A2A2HG87_9EURY</name>
<dbReference type="Proteomes" id="UP000217528">
    <property type="component" value="Unassembled WGS sequence"/>
</dbReference>
<reference evidence="2 4" key="1">
    <citation type="submission" date="2016-04" db="EMBL/GenBank/DDBJ databases">
        <title>Genome sequence of Methanosphaera cuniculi DSM 4103.</title>
        <authorList>
            <person name="Poehlein A."/>
            <person name="Seedorf H."/>
            <person name="Daniel R."/>
        </authorList>
    </citation>
    <scope>NUCLEOTIDE SEQUENCE [LARGE SCALE GENOMIC DNA]</scope>
    <source>
        <strain evidence="2 4">DSM 4103</strain>
    </source>
</reference>
<proteinExistence type="predicted"/>
<dbReference type="EMBL" id="LWMS01000020">
    <property type="protein sequence ID" value="PWL08405.1"/>
    <property type="molecule type" value="Genomic_DNA"/>
</dbReference>
<evidence type="ECO:0000313" key="2">
    <source>
        <dbReference type="EMBL" id="PWL08405.1"/>
    </source>
</evidence>